<comment type="caution">
    <text evidence="2">The sequence shown here is derived from an EMBL/GenBank/DDBJ whole genome shotgun (WGS) entry which is preliminary data.</text>
</comment>
<protein>
    <submittedName>
        <fullName evidence="2">Uncharacterized protein</fullName>
    </submittedName>
</protein>
<keyword evidence="1" id="KW-1133">Transmembrane helix</keyword>
<keyword evidence="1" id="KW-0472">Membrane</keyword>
<dbReference type="OrthoDB" id="887183at2"/>
<dbReference type="Proteomes" id="UP000298284">
    <property type="component" value="Unassembled WGS sequence"/>
</dbReference>
<dbReference type="EMBL" id="SRKZ01000011">
    <property type="protein sequence ID" value="TGD76942.1"/>
    <property type="molecule type" value="Genomic_DNA"/>
</dbReference>
<accession>A0A4Z0MB16</accession>
<feature type="transmembrane region" description="Helical" evidence="1">
    <location>
        <begin position="51"/>
        <end position="71"/>
    </location>
</feature>
<dbReference type="Gene3D" id="1.20.210.10">
    <property type="entry name" value="Cytochrome c oxidase-like, subunit I domain"/>
    <property type="match status" value="1"/>
</dbReference>
<evidence type="ECO:0000313" key="3">
    <source>
        <dbReference type="Proteomes" id="UP000298284"/>
    </source>
</evidence>
<dbReference type="RefSeq" id="WP_135533082.1">
    <property type="nucleotide sequence ID" value="NZ_SRKZ01000011.1"/>
</dbReference>
<dbReference type="SUPFAM" id="SSF81442">
    <property type="entry name" value="Cytochrome c oxidase subunit I-like"/>
    <property type="match status" value="1"/>
</dbReference>
<gene>
    <name evidence="2" type="ORF">EU557_24495</name>
</gene>
<dbReference type="AlphaFoldDB" id="A0A4Z0MB16"/>
<keyword evidence="1" id="KW-0812">Transmembrane</keyword>
<sequence length="74" mass="8217">MLSRIRMAIPSLPMPVPSTPLPAAPPADHETPHWLFRYVFSQDPKTIAKQYLLTGMAWALVAGTLSTLFRLQLG</sequence>
<organism evidence="2 3">
    <name type="scientific">Hymenobacter wooponensis</name>
    <dbReference type="NCBI Taxonomy" id="1525360"/>
    <lineage>
        <taxon>Bacteria</taxon>
        <taxon>Pseudomonadati</taxon>
        <taxon>Bacteroidota</taxon>
        <taxon>Cytophagia</taxon>
        <taxon>Cytophagales</taxon>
        <taxon>Hymenobacteraceae</taxon>
        <taxon>Hymenobacter</taxon>
    </lineage>
</organism>
<name>A0A4Z0MB16_9BACT</name>
<proteinExistence type="predicted"/>
<evidence type="ECO:0000313" key="2">
    <source>
        <dbReference type="EMBL" id="TGD76942.1"/>
    </source>
</evidence>
<reference evidence="2 3" key="1">
    <citation type="submission" date="2019-04" db="EMBL/GenBank/DDBJ databases">
        <authorList>
            <person name="Feng G."/>
            <person name="Zhang J."/>
            <person name="Zhu H."/>
        </authorList>
    </citation>
    <scope>NUCLEOTIDE SEQUENCE [LARGE SCALE GENOMIC DNA]</scope>
    <source>
        <strain evidence="2 3">JCM 19491</strain>
    </source>
</reference>
<evidence type="ECO:0000256" key="1">
    <source>
        <dbReference type="SAM" id="Phobius"/>
    </source>
</evidence>
<keyword evidence="3" id="KW-1185">Reference proteome</keyword>
<dbReference type="InterPro" id="IPR036927">
    <property type="entry name" value="Cyt_c_oxase-like_su1_sf"/>
</dbReference>